<dbReference type="Gene3D" id="3.40.50.720">
    <property type="entry name" value="NAD(P)-binding Rossmann-like Domain"/>
    <property type="match status" value="1"/>
</dbReference>
<dbReference type="PANTHER" id="PTHR31873:SF6">
    <property type="entry name" value="ASPARTATE DEHYDROGENASE DOMAIN-CONTAINING PROTEIN"/>
    <property type="match status" value="1"/>
</dbReference>
<dbReference type="InterPro" id="IPR020626">
    <property type="entry name" value="Asp_DH_prok"/>
</dbReference>
<dbReference type="OrthoDB" id="8456681at2"/>
<keyword evidence="2 6" id="KW-0662">Pyridine nucleotide biosynthesis</keyword>
<evidence type="ECO:0000256" key="2">
    <source>
        <dbReference type="ARBA" id="ARBA00022642"/>
    </source>
</evidence>
<dbReference type="RefSeq" id="WP_089218377.1">
    <property type="nucleotide sequence ID" value="NZ_FZOS01000003.1"/>
</dbReference>
<dbReference type="InterPro" id="IPR002811">
    <property type="entry name" value="Asp_DH"/>
</dbReference>
<accession>A0A239CXG2</accession>
<dbReference type="SUPFAM" id="SSF51735">
    <property type="entry name" value="NAD(P)-binding Rossmann-fold domains"/>
    <property type="match status" value="1"/>
</dbReference>
<evidence type="ECO:0000256" key="6">
    <source>
        <dbReference type="HAMAP-Rule" id="MF_01265"/>
    </source>
</evidence>
<comment type="catalytic activity">
    <reaction evidence="6">
        <text>L-aspartate + NAD(+) + H2O = oxaloacetate + NH4(+) + NADH + H(+)</text>
        <dbReference type="Rhea" id="RHEA:11788"/>
        <dbReference type="ChEBI" id="CHEBI:15377"/>
        <dbReference type="ChEBI" id="CHEBI:15378"/>
        <dbReference type="ChEBI" id="CHEBI:16452"/>
        <dbReference type="ChEBI" id="CHEBI:28938"/>
        <dbReference type="ChEBI" id="CHEBI:29991"/>
        <dbReference type="ChEBI" id="CHEBI:57540"/>
        <dbReference type="ChEBI" id="CHEBI:57945"/>
        <dbReference type="EC" id="1.4.1.21"/>
    </reaction>
</comment>
<comment type="similarity">
    <text evidence="1 6">Belongs to the L-aspartate dehydrogenase family.</text>
</comment>
<feature type="active site" evidence="6">
    <location>
        <position position="219"/>
    </location>
</feature>
<dbReference type="PIRSF" id="PIRSF005227">
    <property type="entry name" value="Asp_dh_NAD_syn"/>
    <property type="match status" value="1"/>
</dbReference>
<feature type="binding site" evidence="6">
    <location>
        <position position="121"/>
    </location>
    <ligand>
        <name>NAD(+)</name>
        <dbReference type="ChEBI" id="CHEBI:57540"/>
    </ligand>
</feature>
<keyword evidence="4 6" id="KW-0560">Oxidoreductase</keyword>
<proteinExistence type="inferred from homology"/>
<comment type="pathway">
    <text evidence="6">Cofactor biosynthesis; NAD(+) biosynthesis; iminoaspartate from L-aspartate (dehydrogenase route): step 1/1.</text>
</comment>
<dbReference type="EMBL" id="FZOS01000003">
    <property type="protein sequence ID" value="SNS24331.1"/>
    <property type="molecule type" value="Genomic_DNA"/>
</dbReference>
<reference evidence="10" key="1">
    <citation type="submission" date="2017-06" db="EMBL/GenBank/DDBJ databases">
        <authorList>
            <person name="Varghese N."/>
            <person name="Submissions S."/>
        </authorList>
    </citation>
    <scope>NUCLEOTIDE SEQUENCE [LARGE SCALE GENOMIC DNA]</scope>
    <source>
        <strain evidence="10">LNB2</strain>
    </source>
</reference>
<evidence type="ECO:0000256" key="4">
    <source>
        <dbReference type="ARBA" id="ARBA00023002"/>
    </source>
</evidence>
<dbReference type="EC" id="1.4.1.21" evidence="6"/>
<dbReference type="Pfam" id="PF01958">
    <property type="entry name" value="Asp_DH_C"/>
    <property type="match status" value="1"/>
</dbReference>
<dbReference type="HAMAP" id="MF_01265">
    <property type="entry name" value="NadX"/>
    <property type="match status" value="1"/>
</dbReference>
<dbReference type="GO" id="GO:0009435">
    <property type="term" value="P:NAD+ biosynthetic process"/>
    <property type="evidence" value="ECO:0007669"/>
    <property type="project" value="UniProtKB-UniRule"/>
</dbReference>
<feature type="binding site" evidence="6">
    <location>
        <position position="189"/>
    </location>
    <ligand>
        <name>NAD(+)</name>
        <dbReference type="ChEBI" id="CHEBI:57540"/>
    </ligand>
</feature>
<dbReference type="SUPFAM" id="SSF55347">
    <property type="entry name" value="Glyceraldehyde-3-phosphate dehydrogenase-like, C-terminal domain"/>
    <property type="match status" value="1"/>
</dbReference>
<dbReference type="GO" id="GO:0051287">
    <property type="term" value="F:NAD binding"/>
    <property type="evidence" value="ECO:0007669"/>
    <property type="project" value="UniProtKB-UniRule"/>
</dbReference>
<protein>
    <recommendedName>
        <fullName evidence="6">L-aspartate dehydrogenase</fullName>
        <ecNumber evidence="6">1.4.1.21</ecNumber>
    </recommendedName>
</protein>
<feature type="domain" description="Aspartate/homoserine dehydrogenase NAD-binding" evidence="8">
    <location>
        <begin position="9"/>
        <end position="116"/>
    </location>
</feature>
<evidence type="ECO:0000256" key="5">
    <source>
        <dbReference type="ARBA" id="ARBA00023027"/>
    </source>
</evidence>
<dbReference type="UniPathway" id="UPA00253">
    <property type="reaction ID" value="UER00456"/>
</dbReference>
<dbReference type="InterPro" id="IPR036291">
    <property type="entry name" value="NAD(P)-bd_dom_sf"/>
</dbReference>
<organism evidence="9 10">
    <name type="scientific">Edaphosphingomonas laterariae</name>
    <dbReference type="NCBI Taxonomy" id="861865"/>
    <lineage>
        <taxon>Bacteria</taxon>
        <taxon>Pseudomonadati</taxon>
        <taxon>Pseudomonadota</taxon>
        <taxon>Alphaproteobacteria</taxon>
        <taxon>Sphingomonadales</taxon>
        <taxon>Rhizorhabdaceae</taxon>
        <taxon>Edaphosphingomonas</taxon>
    </lineage>
</organism>
<evidence type="ECO:0000313" key="10">
    <source>
        <dbReference type="Proteomes" id="UP000198281"/>
    </source>
</evidence>
<dbReference type="Pfam" id="PF03447">
    <property type="entry name" value="NAD_binding_3"/>
    <property type="match status" value="1"/>
</dbReference>
<dbReference type="Proteomes" id="UP000198281">
    <property type="component" value="Unassembled WGS sequence"/>
</dbReference>
<dbReference type="InterPro" id="IPR005106">
    <property type="entry name" value="Asp/hSer_DH_NAD-bd"/>
</dbReference>
<name>A0A239CXG2_9SPHN</name>
<dbReference type="NCBIfam" id="NF009825">
    <property type="entry name" value="PRK13302.1"/>
    <property type="match status" value="1"/>
</dbReference>
<dbReference type="InterPro" id="IPR011182">
    <property type="entry name" value="L-Asp_DH"/>
</dbReference>
<evidence type="ECO:0000256" key="1">
    <source>
        <dbReference type="ARBA" id="ARBA00008331"/>
    </source>
</evidence>
<dbReference type="PANTHER" id="PTHR31873">
    <property type="entry name" value="L-ASPARTATE DEHYDROGENASE-RELATED"/>
    <property type="match status" value="1"/>
</dbReference>
<keyword evidence="10" id="KW-1185">Reference proteome</keyword>
<dbReference type="Gene3D" id="3.30.360.10">
    <property type="entry name" value="Dihydrodipicolinate Reductase, domain 2"/>
    <property type="match status" value="1"/>
</dbReference>
<dbReference type="GO" id="GO:0050661">
    <property type="term" value="F:NADP binding"/>
    <property type="evidence" value="ECO:0007669"/>
    <property type="project" value="UniProtKB-UniRule"/>
</dbReference>
<dbReference type="AlphaFoldDB" id="A0A239CXG2"/>
<comment type="function">
    <text evidence="6">Specifically catalyzes the NAD or NADP-dependent dehydrogenation of L-aspartate to iminoaspartate.</text>
</comment>
<dbReference type="GO" id="GO:0033735">
    <property type="term" value="F:aspartate dehydrogenase [NAD(P)+] activity"/>
    <property type="evidence" value="ECO:0007669"/>
    <property type="project" value="UniProtKB-EC"/>
</dbReference>
<gene>
    <name evidence="6" type="primary">nadX</name>
    <name evidence="9" type="ORF">SAMN06295912_10377</name>
</gene>
<sequence length="268" mass="27708">MAQTVGIAGFGTIGTAVATRIARDLPGLELLAISAGRRDVAETRLRSLDLTVPVVSAGELAASCDIIVECAPTAAFLSIAEPALAAGRTLITVSGAAILEHPGIVDVARAGGGQIILATGALLGLDAVRAAAEGVIHSVRMVTRKPPRSLRTAKYVVENGIDLDSLAEPLLLFRGSAREGARAFPSNVNVAAALGLAGIGADRTELEIWADPTKLRNCHRIDVDADSARFGFEIENIPTDENPGTGRITALSMIAALRAIRAPLRVGT</sequence>
<evidence type="ECO:0000313" key="9">
    <source>
        <dbReference type="EMBL" id="SNS24331.1"/>
    </source>
</evidence>
<evidence type="ECO:0000256" key="3">
    <source>
        <dbReference type="ARBA" id="ARBA00022857"/>
    </source>
</evidence>
<feature type="domain" description="Aspartate dehydrogenase" evidence="7">
    <location>
        <begin position="167"/>
        <end position="254"/>
    </location>
</feature>
<keyword evidence="3 6" id="KW-0521">NADP</keyword>
<keyword evidence="5 6" id="KW-0520">NAD</keyword>
<evidence type="ECO:0000259" key="7">
    <source>
        <dbReference type="Pfam" id="PF01958"/>
    </source>
</evidence>
<dbReference type="GO" id="GO:0016639">
    <property type="term" value="F:oxidoreductase activity, acting on the CH-NH2 group of donors, NAD or NADP as acceptor"/>
    <property type="evidence" value="ECO:0007669"/>
    <property type="project" value="UniProtKB-UniRule"/>
</dbReference>
<comment type="miscellaneous">
    <text evidence="6">The iminoaspartate product is unstable in aqueous solution and can decompose to oxaloacetate and ammonia.</text>
</comment>
<comment type="catalytic activity">
    <reaction evidence="6">
        <text>L-aspartate + NADP(+) + H2O = oxaloacetate + NH4(+) + NADPH + H(+)</text>
        <dbReference type="Rhea" id="RHEA:11784"/>
        <dbReference type="ChEBI" id="CHEBI:15377"/>
        <dbReference type="ChEBI" id="CHEBI:15378"/>
        <dbReference type="ChEBI" id="CHEBI:16452"/>
        <dbReference type="ChEBI" id="CHEBI:28938"/>
        <dbReference type="ChEBI" id="CHEBI:29991"/>
        <dbReference type="ChEBI" id="CHEBI:57783"/>
        <dbReference type="ChEBI" id="CHEBI:58349"/>
        <dbReference type="EC" id="1.4.1.21"/>
    </reaction>
</comment>
<evidence type="ECO:0000259" key="8">
    <source>
        <dbReference type="Pfam" id="PF03447"/>
    </source>
</evidence>